<protein>
    <submittedName>
        <fullName evidence="1">Uncharacterized protein</fullName>
    </submittedName>
</protein>
<proteinExistence type="predicted"/>
<evidence type="ECO:0000313" key="1">
    <source>
        <dbReference type="EMBL" id="KAL0078020.1"/>
    </source>
</evidence>
<dbReference type="Proteomes" id="UP001448207">
    <property type="component" value="Unassembled WGS sequence"/>
</dbReference>
<accession>A0ABR3AN99</accession>
<comment type="caution">
    <text evidence="1">The sequence shown here is derived from an EMBL/GenBank/DDBJ whole genome shotgun (WGS) entry which is preliminary data.</text>
</comment>
<sequence>SVLMVKNWSVSYSHSHEPTNGVVFRYLLRKHEFDLCLFDTFSTSKHYFSCSHLSLRTFKQVENSR</sequence>
<feature type="non-terminal residue" evidence="1">
    <location>
        <position position="1"/>
    </location>
</feature>
<organism evidence="1 2">
    <name type="scientific">Phycomyces blakesleeanus</name>
    <dbReference type="NCBI Taxonomy" id="4837"/>
    <lineage>
        <taxon>Eukaryota</taxon>
        <taxon>Fungi</taxon>
        <taxon>Fungi incertae sedis</taxon>
        <taxon>Mucoromycota</taxon>
        <taxon>Mucoromycotina</taxon>
        <taxon>Mucoromycetes</taxon>
        <taxon>Mucorales</taxon>
        <taxon>Phycomycetaceae</taxon>
        <taxon>Phycomyces</taxon>
    </lineage>
</organism>
<name>A0ABR3AN99_PHYBL</name>
<keyword evidence="2" id="KW-1185">Reference proteome</keyword>
<reference evidence="1 2" key="1">
    <citation type="submission" date="2024-04" db="EMBL/GenBank/DDBJ databases">
        <title>Symmetric and asymmetric DNA N6-adenine methylation regulates different biological responses in Mucorales.</title>
        <authorList>
            <consortium name="Lawrence Berkeley National Laboratory"/>
            <person name="Lax C."/>
            <person name="Mondo S.J."/>
            <person name="Osorio-Concepcion M."/>
            <person name="Muszewska A."/>
            <person name="Corrochano-Luque M."/>
            <person name="Gutierrez G."/>
            <person name="Riley R."/>
            <person name="Lipzen A."/>
            <person name="Guo J."/>
            <person name="Hundley H."/>
            <person name="Amirebrahimi M."/>
            <person name="Ng V."/>
            <person name="Lorenzo-Gutierrez D."/>
            <person name="Binder U."/>
            <person name="Yang J."/>
            <person name="Song Y."/>
            <person name="Canovas D."/>
            <person name="Navarro E."/>
            <person name="Freitag M."/>
            <person name="Gabaldon T."/>
            <person name="Grigoriev I.V."/>
            <person name="Corrochano L.M."/>
            <person name="Nicolas F.E."/>
            <person name="Garre V."/>
        </authorList>
    </citation>
    <scope>NUCLEOTIDE SEQUENCE [LARGE SCALE GENOMIC DNA]</scope>
    <source>
        <strain evidence="1 2">L51</strain>
    </source>
</reference>
<gene>
    <name evidence="1" type="ORF">J3Q64DRAFT_1646417</name>
</gene>
<evidence type="ECO:0000313" key="2">
    <source>
        <dbReference type="Proteomes" id="UP001448207"/>
    </source>
</evidence>
<dbReference type="EMBL" id="JBCLYO010000026">
    <property type="protein sequence ID" value="KAL0078020.1"/>
    <property type="molecule type" value="Genomic_DNA"/>
</dbReference>